<dbReference type="InterPro" id="IPR001478">
    <property type="entry name" value="PDZ"/>
</dbReference>
<evidence type="ECO:0000256" key="1">
    <source>
        <dbReference type="ARBA" id="ARBA00022737"/>
    </source>
</evidence>
<dbReference type="Proteomes" id="UP000230066">
    <property type="component" value="Unassembled WGS sequence"/>
</dbReference>
<evidence type="ECO:0000313" key="4">
    <source>
        <dbReference type="Proteomes" id="UP000230066"/>
    </source>
</evidence>
<evidence type="ECO:0000259" key="2">
    <source>
        <dbReference type="PROSITE" id="PS50106"/>
    </source>
</evidence>
<accession>A0A4E0RDX9</accession>
<name>A0A4E0RDX9_FASHE</name>
<organism evidence="3 4">
    <name type="scientific">Fasciola hepatica</name>
    <name type="common">Liver fluke</name>
    <dbReference type="NCBI Taxonomy" id="6192"/>
    <lineage>
        <taxon>Eukaryota</taxon>
        <taxon>Metazoa</taxon>
        <taxon>Spiralia</taxon>
        <taxon>Lophotrochozoa</taxon>
        <taxon>Platyhelminthes</taxon>
        <taxon>Trematoda</taxon>
        <taxon>Digenea</taxon>
        <taxon>Plagiorchiida</taxon>
        <taxon>Echinostomata</taxon>
        <taxon>Echinostomatoidea</taxon>
        <taxon>Fasciolidae</taxon>
        <taxon>Fasciola</taxon>
    </lineage>
</organism>
<dbReference type="GO" id="GO:0007268">
    <property type="term" value="P:chemical synaptic transmission"/>
    <property type="evidence" value="ECO:0007669"/>
    <property type="project" value="TreeGrafter"/>
</dbReference>
<dbReference type="InterPro" id="IPR036034">
    <property type="entry name" value="PDZ_sf"/>
</dbReference>
<dbReference type="PROSITE" id="PS50106">
    <property type="entry name" value="PDZ"/>
    <property type="match status" value="1"/>
</dbReference>
<proteinExistence type="predicted"/>
<dbReference type="AlphaFoldDB" id="A0A4E0RDX9"/>
<keyword evidence="1" id="KW-0677">Repeat</keyword>
<dbReference type="SMR" id="A0A4E0RDX9"/>
<dbReference type="Gene3D" id="2.30.42.10">
    <property type="match status" value="2"/>
</dbReference>
<dbReference type="GO" id="GO:0005886">
    <property type="term" value="C:plasma membrane"/>
    <property type="evidence" value="ECO:0007669"/>
    <property type="project" value="TreeGrafter"/>
</dbReference>
<comment type="caution">
    <text evidence="3">The sequence shown here is derived from an EMBL/GenBank/DDBJ whole genome shotgun (WGS) entry which is preliminary data.</text>
</comment>
<evidence type="ECO:0000313" key="3">
    <source>
        <dbReference type="EMBL" id="THD25723.1"/>
    </source>
</evidence>
<feature type="domain" description="PDZ" evidence="2">
    <location>
        <begin position="94"/>
        <end position="161"/>
    </location>
</feature>
<dbReference type="SMART" id="SM00228">
    <property type="entry name" value="PDZ"/>
    <property type="match status" value="1"/>
</dbReference>
<dbReference type="GO" id="GO:0005737">
    <property type="term" value="C:cytoplasm"/>
    <property type="evidence" value="ECO:0007669"/>
    <property type="project" value="TreeGrafter"/>
</dbReference>
<dbReference type="GO" id="GO:0043197">
    <property type="term" value="C:dendritic spine"/>
    <property type="evidence" value="ECO:0007669"/>
    <property type="project" value="TreeGrafter"/>
</dbReference>
<gene>
    <name evidence="3" type="ORF">D915_003559</name>
</gene>
<dbReference type="PANTHER" id="PTHR12345">
    <property type="entry name" value="SYNTENIN RELATED"/>
    <property type="match status" value="1"/>
</dbReference>
<dbReference type="InterPro" id="IPR051230">
    <property type="entry name" value="APP-Binding"/>
</dbReference>
<dbReference type="PANTHER" id="PTHR12345:SF16">
    <property type="entry name" value="X11L, ISOFORM F-RELATED"/>
    <property type="match status" value="1"/>
</dbReference>
<reference evidence="3" key="1">
    <citation type="submission" date="2019-03" db="EMBL/GenBank/DDBJ databases">
        <title>Improved annotation for the trematode Fasciola hepatica.</title>
        <authorList>
            <person name="Choi Y.-J."/>
            <person name="Martin J."/>
            <person name="Mitreva M."/>
        </authorList>
    </citation>
    <scope>NUCLEOTIDE SEQUENCE [LARGE SCALE GENOMIC DNA]</scope>
</reference>
<dbReference type="SUPFAM" id="SSF50156">
    <property type="entry name" value="PDZ domain-like"/>
    <property type="match status" value="1"/>
</dbReference>
<protein>
    <recommendedName>
        <fullName evidence="2">PDZ domain-containing protein</fullName>
    </recommendedName>
</protein>
<dbReference type="EMBL" id="JXXN02001016">
    <property type="protein sequence ID" value="THD25723.1"/>
    <property type="molecule type" value="Genomic_DNA"/>
</dbReference>
<keyword evidence="4" id="KW-1185">Reference proteome</keyword>
<sequence>MAQYPNLAEFALPNEPCPPYTEVPESCSDDDYGPDVLEGLMYNDQGELVPVHEDDGPSIALSTPIVPPKDDLPPAIYPRPMKAPSTNIFSGKQEVVVPRDANGKIGVKITRMGPRLFFSYVEVNSNAAKCGLGFGDQILAISGYNLNRMTGTKLMSAMSQSKCSEFHMVVLRRPFDFDLLGHVNSKLVLYYSTKQGKALGSIKLHRVARTCAIKNLKLLAVNGNVIFHKKEDQIMNILNSTVGQTITLRVMPMSLYHHLMRRQDHESAKKMMQLSPRIL</sequence>